<dbReference type="SFLD" id="SFLDG01067">
    <property type="entry name" value="SPASM/twitch_domain_containing"/>
    <property type="match status" value="1"/>
</dbReference>
<comment type="cofactor">
    <cofactor evidence="1">
        <name>[4Fe-4S] cluster</name>
        <dbReference type="ChEBI" id="CHEBI:49883"/>
    </cofactor>
</comment>
<keyword evidence="4" id="KW-0479">Metal-binding</keyword>
<dbReference type="Pfam" id="PF04055">
    <property type="entry name" value="Radical_SAM"/>
    <property type="match status" value="1"/>
</dbReference>
<dbReference type="PROSITE" id="PS51918">
    <property type="entry name" value="RADICAL_SAM"/>
    <property type="match status" value="1"/>
</dbReference>
<keyword evidence="6" id="KW-0411">Iron-sulfur</keyword>
<dbReference type="GO" id="GO:0046872">
    <property type="term" value="F:metal ion binding"/>
    <property type="evidence" value="ECO:0007669"/>
    <property type="project" value="UniProtKB-KW"/>
</dbReference>
<accession>A0A117M7J7</accession>
<evidence type="ECO:0000256" key="3">
    <source>
        <dbReference type="ARBA" id="ARBA00022691"/>
    </source>
</evidence>
<gene>
    <name evidence="8" type="ORF">XE02_1200</name>
</gene>
<dbReference type="GO" id="GO:0003824">
    <property type="term" value="F:catalytic activity"/>
    <property type="evidence" value="ECO:0007669"/>
    <property type="project" value="InterPro"/>
</dbReference>
<dbReference type="InterPro" id="IPR012840">
    <property type="entry name" value="NrdG2"/>
</dbReference>
<name>A0A117M7J7_9BACT</name>
<dbReference type="InterPro" id="IPR058240">
    <property type="entry name" value="rSAM_sf"/>
</dbReference>
<keyword evidence="5" id="KW-0408">Iron</keyword>
<dbReference type="InterPro" id="IPR007197">
    <property type="entry name" value="rSAM"/>
</dbReference>
<dbReference type="AlphaFoldDB" id="A0A117M7J7"/>
<dbReference type="SUPFAM" id="SSF102114">
    <property type="entry name" value="Radical SAM enzymes"/>
    <property type="match status" value="1"/>
</dbReference>
<organism evidence="8 9">
    <name type="scientific">Mesotoga infera</name>
    <dbReference type="NCBI Taxonomy" id="1236046"/>
    <lineage>
        <taxon>Bacteria</taxon>
        <taxon>Thermotogati</taxon>
        <taxon>Thermotogota</taxon>
        <taxon>Thermotogae</taxon>
        <taxon>Kosmotogales</taxon>
        <taxon>Kosmotogaceae</taxon>
        <taxon>Mesotoga</taxon>
    </lineage>
</organism>
<keyword evidence="2" id="KW-0004">4Fe-4S</keyword>
<dbReference type="InterPro" id="IPR013785">
    <property type="entry name" value="Aldolase_TIM"/>
</dbReference>
<evidence type="ECO:0000313" key="9">
    <source>
        <dbReference type="Proteomes" id="UP000055014"/>
    </source>
</evidence>
<dbReference type="PANTHER" id="PTHR30352:SF13">
    <property type="entry name" value="GLYCYL-RADICAL ENZYME ACTIVATING ENZYME YJJW-RELATED"/>
    <property type="match status" value="1"/>
</dbReference>
<evidence type="ECO:0000256" key="6">
    <source>
        <dbReference type="ARBA" id="ARBA00023014"/>
    </source>
</evidence>
<dbReference type="PATRIC" id="fig|1236046.5.peg.1062"/>
<dbReference type="SFLD" id="SFLDS00029">
    <property type="entry name" value="Radical_SAM"/>
    <property type="match status" value="1"/>
</dbReference>
<evidence type="ECO:0000256" key="5">
    <source>
        <dbReference type="ARBA" id="ARBA00023004"/>
    </source>
</evidence>
<dbReference type="GO" id="GO:0051539">
    <property type="term" value="F:4 iron, 4 sulfur cluster binding"/>
    <property type="evidence" value="ECO:0007669"/>
    <property type="project" value="UniProtKB-KW"/>
</dbReference>
<dbReference type="PANTHER" id="PTHR30352">
    <property type="entry name" value="PYRUVATE FORMATE-LYASE-ACTIVATING ENZYME"/>
    <property type="match status" value="1"/>
</dbReference>
<evidence type="ECO:0000256" key="4">
    <source>
        <dbReference type="ARBA" id="ARBA00022723"/>
    </source>
</evidence>
<proteinExistence type="predicted"/>
<evidence type="ECO:0000256" key="1">
    <source>
        <dbReference type="ARBA" id="ARBA00001966"/>
    </source>
</evidence>
<keyword evidence="3" id="KW-0949">S-adenosyl-L-methionine</keyword>
<dbReference type="InterPro" id="IPR034457">
    <property type="entry name" value="Organic_radical-activating"/>
</dbReference>
<evidence type="ECO:0000313" key="8">
    <source>
        <dbReference type="EMBL" id="KUK88749.1"/>
    </source>
</evidence>
<reference evidence="9" key="1">
    <citation type="journal article" date="2015" name="MBio">
        <title>Genome-Resolved Metagenomic Analysis Reveals Roles for Candidate Phyla and Other Microbial Community Members in Biogeochemical Transformations in Oil Reservoirs.</title>
        <authorList>
            <person name="Hu P."/>
            <person name="Tom L."/>
            <person name="Singh A."/>
            <person name="Thomas B.C."/>
            <person name="Baker B.J."/>
            <person name="Piceno Y.M."/>
            <person name="Andersen G.L."/>
            <person name="Banfield J.F."/>
        </authorList>
    </citation>
    <scope>NUCLEOTIDE SEQUENCE [LARGE SCALE GENOMIC DNA]</scope>
</reference>
<dbReference type="Proteomes" id="UP000055014">
    <property type="component" value="Unassembled WGS sequence"/>
</dbReference>
<dbReference type="Gene3D" id="3.20.20.70">
    <property type="entry name" value="Aldolase class I"/>
    <property type="match status" value="1"/>
</dbReference>
<dbReference type="SFLD" id="SFLDG01094">
    <property type="entry name" value="Uncharacterised_Radical_SAM_Su"/>
    <property type="match status" value="1"/>
</dbReference>
<protein>
    <submittedName>
        <fullName evidence="8">Anaerobic ribonucleoside-triphosphate reductase activating protein</fullName>
    </submittedName>
</protein>
<evidence type="ECO:0000256" key="2">
    <source>
        <dbReference type="ARBA" id="ARBA00022485"/>
    </source>
</evidence>
<dbReference type="CDD" id="cd01335">
    <property type="entry name" value="Radical_SAM"/>
    <property type="match status" value="1"/>
</dbReference>
<feature type="domain" description="Radical SAM core" evidence="7">
    <location>
        <begin position="13"/>
        <end position="219"/>
    </location>
</feature>
<dbReference type="EMBL" id="LGGW01000125">
    <property type="protein sequence ID" value="KUK88749.1"/>
    <property type="molecule type" value="Genomic_DNA"/>
</dbReference>
<comment type="caution">
    <text evidence="8">The sequence shown here is derived from an EMBL/GenBank/DDBJ whole genome shotgun (WGS) entry which is preliminary data.</text>
</comment>
<evidence type="ECO:0000259" key="7">
    <source>
        <dbReference type="PROSITE" id="PS51918"/>
    </source>
</evidence>
<sequence length="220" mass="24654">MNFAGMERVSLVDYPGKVALTLFTSSCNFDCAYCHNPELKKSVEEKVGESEIFTYLNKRAALIDAVVITGGEPTLRADDLIPFVERLKAQFPAVLVKLDTNGWSSDILRKFLDVIDYVAVDLKSLNYEPFSTVNLKQIQKSIELAKGFSSHEIRITMFPPYVPEKDFEELARMCSGASLVSVQQYRPLTGFCESPPYPDSVLREFADLLSGYAQNVSLRS</sequence>